<accession>A0ABS2DC00</accession>
<evidence type="ECO:0000313" key="3">
    <source>
        <dbReference type="Proteomes" id="UP000763641"/>
    </source>
</evidence>
<proteinExistence type="predicted"/>
<dbReference type="Proteomes" id="UP000763641">
    <property type="component" value="Unassembled WGS sequence"/>
</dbReference>
<gene>
    <name evidence="2" type="ORF">ILT43_19005</name>
</gene>
<protein>
    <submittedName>
        <fullName evidence="2">Uncharacterized protein</fullName>
    </submittedName>
</protein>
<reference evidence="2 3" key="1">
    <citation type="submission" date="2020-12" db="EMBL/GenBank/DDBJ databases">
        <title>Sphingomonas sp.</title>
        <authorList>
            <person name="Kim M.K."/>
        </authorList>
    </citation>
    <scope>NUCLEOTIDE SEQUENCE [LARGE SCALE GENOMIC DNA]</scope>
    <source>
        <strain evidence="2 3">BT552</strain>
    </source>
</reference>
<dbReference type="EMBL" id="JAFEMC010000008">
    <property type="protein sequence ID" value="MBM6578475.1"/>
    <property type="molecule type" value="Genomic_DNA"/>
</dbReference>
<name>A0ABS2DC00_9SPHN</name>
<keyword evidence="1" id="KW-0732">Signal</keyword>
<feature type="signal peptide" evidence="1">
    <location>
        <begin position="1"/>
        <end position="18"/>
    </location>
</feature>
<comment type="caution">
    <text evidence="2">The sequence shown here is derived from an EMBL/GenBank/DDBJ whole genome shotgun (WGS) entry which is preliminary data.</text>
</comment>
<feature type="chain" id="PRO_5045917273" evidence="1">
    <location>
        <begin position="19"/>
        <end position="343"/>
    </location>
</feature>
<organism evidence="2 3">
    <name type="scientific">Sphingomonas longa</name>
    <dbReference type="NCBI Taxonomy" id="2778730"/>
    <lineage>
        <taxon>Bacteria</taxon>
        <taxon>Pseudomonadati</taxon>
        <taxon>Pseudomonadota</taxon>
        <taxon>Alphaproteobacteria</taxon>
        <taxon>Sphingomonadales</taxon>
        <taxon>Sphingomonadaceae</taxon>
        <taxon>Sphingomonas</taxon>
    </lineage>
</organism>
<dbReference type="RefSeq" id="WP_204200569.1">
    <property type="nucleotide sequence ID" value="NZ_JAFEMC010000008.1"/>
</dbReference>
<evidence type="ECO:0000256" key="1">
    <source>
        <dbReference type="SAM" id="SignalP"/>
    </source>
</evidence>
<keyword evidence="3" id="KW-1185">Reference proteome</keyword>
<sequence length="343" mass="36445">MKLICAFLTAALTAPLAARDLNVPVDKGWMHAETGIVLRPQLAGLMRTALQDATQSERDVTAQFGAPDKSVVATIYVFRPAIADVGMWFDRSRTALEGRSTFKNTSPATADPVAFAAGGSSSLLSLRQVYASPDGPFRSTALAVVPVGQWIVGIRMSAATLSAGELDGRLLQVISAIKWPNTSDIPSLAATPINACATPIAFHKAKQIKPSGSEMLMSLIGGSMVAKQQAEQKDSPAPISTWCRNGTATTEYGIYQSDGRLKGYVLALYDAGRVVSVYPSIMGQIDDTGTYSVTLEDVDGTVSTFPSFSALPDPKQVWELINKVSPSGFAKGKTITLDPKSLR</sequence>
<evidence type="ECO:0000313" key="2">
    <source>
        <dbReference type="EMBL" id="MBM6578475.1"/>
    </source>
</evidence>